<dbReference type="RefSeq" id="WP_088871178.1">
    <property type="nucleotide sequence ID" value="NZ_CP022110.1"/>
</dbReference>
<dbReference type="KEGG" id="nao:Y958_05265"/>
<sequence>MKAIIEFYRTRPQDDAHAVVGREVVDVVDLNDAVKLAWSMAHTLDMPQHPDFLAISDADGRTLYSRPIPLPPTAENGYPQ</sequence>
<name>A0A248JNH8_9PROT</name>
<organism evidence="1 2">
    <name type="scientific">Nitrospirillum viridazoti CBAmc</name>
    <dbReference type="NCBI Taxonomy" id="1441467"/>
    <lineage>
        <taxon>Bacteria</taxon>
        <taxon>Pseudomonadati</taxon>
        <taxon>Pseudomonadota</taxon>
        <taxon>Alphaproteobacteria</taxon>
        <taxon>Rhodospirillales</taxon>
        <taxon>Azospirillaceae</taxon>
        <taxon>Nitrospirillum</taxon>
        <taxon>Nitrospirillum viridazoti</taxon>
    </lineage>
</organism>
<reference evidence="1 2" key="1">
    <citation type="submission" date="2017-06" db="EMBL/GenBank/DDBJ databases">
        <title>Complete genome sequence of Nitrospirillum amazonense strain CBAmC, an endophytic nitrogen-fixing and plant growth-promoting bacterium, isolated from sugarcane.</title>
        <authorList>
            <person name="Schwab S."/>
            <person name="dos Santos Teixeira K.R."/>
            <person name="Simoes Araujo J.L."/>
            <person name="Soares Vidal M."/>
            <person name="Borges de Freitas H.R."/>
            <person name="Rivello Crivelaro A.L."/>
            <person name="Bueno de Camargo Nunes A."/>
            <person name="dos Santos C.M."/>
            <person name="Palmeira da Silva Rosa D."/>
            <person name="da Silva Padilha D."/>
            <person name="da Silva E."/>
            <person name="Araujo Terra L."/>
            <person name="Soares Mendes V."/>
            <person name="Farinelli L."/>
            <person name="Magalhaes Cruz L."/>
            <person name="Baldani J.I."/>
        </authorList>
    </citation>
    <scope>NUCLEOTIDE SEQUENCE [LARGE SCALE GENOMIC DNA]</scope>
    <source>
        <strain evidence="1 2">CBAmC</strain>
    </source>
</reference>
<accession>A0A248JNH8</accession>
<protein>
    <submittedName>
        <fullName evidence="1">Uncharacterized protein</fullName>
    </submittedName>
</protein>
<gene>
    <name evidence="1" type="ORF">Y958_05265</name>
</gene>
<dbReference type="AlphaFoldDB" id="A0A248JNH8"/>
<keyword evidence="2" id="KW-1185">Reference proteome</keyword>
<evidence type="ECO:0000313" key="2">
    <source>
        <dbReference type="Proteomes" id="UP000197153"/>
    </source>
</evidence>
<evidence type="ECO:0000313" key="1">
    <source>
        <dbReference type="EMBL" id="ASG20292.1"/>
    </source>
</evidence>
<proteinExistence type="predicted"/>
<dbReference type="Proteomes" id="UP000197153">
    <property type="component" value="Chromosome 1"/>
</dbReference>
<dbReference type="EMBL" id="CP022110">
    <property type="protein sequence ID" value="ASG20292.1"/>
    <property type="molecule type" value="Genomic_DNA"/>
</dbReference>